<keyword evidence="2" id="KW-1185">Reference proteome</keyword>
<gene>
    <name evidence="1" type="ORF">JMJ35_010637</name>
</gene>
<evidence type="ECO:0000313" key="2">
    <source>
        <dbReference type="Proteomes" id="UP001166286"/>
    </source>
</evidence>
<reference evidence="1" key="1">
    <citation type="submission" date="2023-03" db="EMBL/GenBank/DDBJ databases">
        <title>Complete genome of Cladonia borealis.</title>
        <authorList>
            <person name="Park H."/>
        </authorList>
    </citation>
    <scope>NUCLEOTIDE SEQUENCE</scope>
    <source>
        <strain evidence="1">ANT050790</strain>
    </source>
</reference>
<protein>
    <submittedName>
        <fullName evidence="1">Uncharacterized protein</fullName>
    </submittedName>
</protein>
<organism evidence="1 2">
    <name type="scientific">Cladonia borealis</name>
    <dbReference type="NCBI Taxonomy" id="184061"/>
    <lineage>
        <taxon>Eukaryota</taxon>
        <taxon>Fungi</taxon>
        <taxon>Dikarya</taxon>
        <taxon>Ascomycota</taxon>
        <taxon>Pezizomycotina</taxon>
        <taxon>Lecanoromycetes</taxon>
        <taxon>OSLEUM clade</taxon>
        <taxon>Lecanoromycetidae</taxon>
        <taxon>Lecanorales</taxon>
        <taxon>Lecanorineae</taxon>
        <taxon>Cladoniaceae</taxon>
        <taxon>Cladonia</taxon>
    </lineage>
</organism>
<proteinExistence type="predicted"/>
<comment type="caution">
    <text evidence="1">The sequence shown here is derived from an EMBL/GenBank/DDBJ whole genome shotgun (WGS) entry which is preliminary data.</text>
</comment>
<dbReference type="EMBL" id="JAFEKC020000026">
    <property type="protein sequence ID" value="KAK0506937.1"/>
    <property type="molecule type" value="Genomic_DNA"/>
</dbReference>
<name>A0AA39UX62_9LECA</name>
<dbReference type="AlphaFoldDB" id="A0AA39UX62"/>
<sequence length="151" mass="16489">MDPGSVPSHSPELSIAGELLIARAHVKINVLALQIMASLCQHHPYHKDAQIDSSRLSQLPDNGNVFEELRVVDLHSGEAQNESGSGLPSQISNQNATTSATIIEQSVVPDLTIDVSEQQFLSEAFNQQAHHSHLSMATIDTQTIFEWESLI</sequence>
<evidence type="ECO:0000313" key="1">
    <source>
        <dbReference type="EMBL" id="KAK0506937.1"/>
    </source>
</evidence>
<dbReference type="Proteomes" id="UP001166286">
    <property type="component" value="Unassembled WGS sequence"/>
</dbReference>
<accession>A0AA39UX62</accession>